<feature type="domain" description="Acyltransferase 3" evidence="2">
    <location>
        <begin position="16"/>
        <end position="319"/>
    </location>
</feature>
<protein>
    <submittedName>
        <fullName evidence="3">Acyltransferase family protein</fullName>
        <ecNumber evidence="3">2.3.-.-</ecNumber>
    </submittedName>
</protein>
<feature type="transmembrane region" description="Helical" evidence="1">
    <location>
        <begin position="234"/>
        <end position="255"/>
    </location>
</feature>
<dbReference type="Pfam" id="PF01757">
    <property type="entry name" value="Acyl_transf_3"/>
    <property type="match status" value="1"/>
</dbReference>
<dbReference type="InterPro" id="IPR050879">
    <property type="entry name" value="Acyltransferase_3"/>
</dbReference>
<evidence type="ECO:0000313" key="4">
    <source>
        <dbReference type="Proteomes" id="UP001597327"/>
    </source>
</evidence>
<dbReference type="PANTHER" id="PTHR23028:SF131">
    <property type="entry name" value="BLR2367 PROTEIN"/>
    <property type="match status" value="1"/>
</dbReference>
<evidence type="ECO:0000259" key="2">
    <source>
        <dbReference type="Pfam" id="PF01757"/>
    </source>
</evidence>
<proteinExistence type="predicted"/>
<sequence length="388" mass="42539">MNVTTARPLGSDKLLSLESLRGLAALSVALFHFDVGSHLNSTLTARAWMMVDLFFVLSGFVIALTYRDKILRLPDLAVFQWKRFKRLYPLHVTMLLIFLGIEVLKWVVGHLNIAQANNPPFSSNDLGSFVQNLLLIQAWVSPQMTWNFPSWSISAEFYTYLIFGIFFLIAKRSLGLLLPLLAVTIIASGLALAGQFGTDINLFPFRCLYAFGIGVVGQILFARYALAGTLRTSTTAAVMLIATVLLVTLGTTAFGSPAFPAIPLVFCALILSLAATCEDAVVIRIASLRPLVHLGTISYGVYMIHAAVWWVYRQVAIMVLHAPSSVNGEGMVTIKFESPLTADAFTLSGLALTVLLAHLSYTYLETRFYRSSRSARPKPVLGAERPAS</sequence>
<dbReference type="Proteomes" id="UP001597327">
    <property type="component" value="Unassembled WGS sequence"/>
</dbReference>
<feature type="transmembrane region" description="Helical" evidence="1">
    <location>
        <begin position="261"/>
        <end position="283"/>
    </location>
</feature>
<feature type="transmembrane region" description="Helical" evidence="1">
    <location>
        <begin position="45"/>
        <end position="66"/>
    </location>
</feature>
<keyword evidence="1" id="KW-0472">Membrane</keyword>
<feature type="transmembrane region" description="Helical" evidence="1">
    <location>
        <begin position="176"/>
        <end position="197"/>
    </location>
</feature>
<dbReference type="EC" id="2.3.-.-" evidence="3"/>
<comment type="caution">
    <text evidence="3">The sequence shown here is derived from an EMBL/GenBank/DDBJ whole genome shotgun (WGS) entry which is preliminary data.</text>
</comment>
<name>A0ABW4JWU6_9HYPH</name>
<reference evidence="4" key="1">
    <citation type="journal article" date="2019" name="Int. J. Syst. Evol. Microbiol.">
        <title>The Global Catalogue of Microorganisms (GCM) 10K type strain sequencing project: providing services to taxonomists for standard genome sequencing and annotation.</title>
        <authorList>
            <consortium name="The Broad Institute Genomics Platform"/>
            <consortium name="The Broad Institute Genome Sequencing Center for Infectious Disease"/>
            <person name="Wu L."/>
            <person name="Ma J."/>
        </authorList>
    </citation>
    <scope>NUCLEOTIDE SEQUENCE [LARGE SCALE GENOMIC DNA]</scope>
    <source>
        <strain evidence="4">JCM 3369</strain>
    </source>
</reference>
<feature type="transmembrane region" description="Helical" evidence="1">
    <location>
        <begin position="344"/>
        <end position="364"/>
    </location>
</feature>
<evidence type="ECO:0000256" key="1">
    <source>
        <dbReference type="SAM" id="Phobius"/>
    </source>
</evidence>
<accession>A0ABW4JWU6</accession>
<keyword evidence="3" id="KW-0012">Acyltransferase</keyword>
<keyword evidence="4" id="KW-1185">Reference proteome</keyword>
<keyword evidence="1" id="KW-1133">Transmembrane helix</keyword>
<dbReference type="EMBL" id="JBHUFA010000004">
    <property type="protein sequence ID" value="MFD1696609.1"/>
    <property type="molecule type" value="Genomic_DNA"/>
</dbReference>
<feature type="transmembrane region" description="Helical" evidence="1">
    <location>
        <begin position="203"/>
        <end position="222"/>
    </location>
</feature>
<keyword evidence="1" id="KW-0812">Transmembrane</keyword>
<gene>
    <name evidence="3" type="ORF">ACFSC7_13865</name>
</gene>
<dbReference type="RefSeq" id="WP_188318862.1">
    <property type="nucleotide sequence ID" value="NZ_JBHUFA010000004.1"/>
</dbReference>
<feature type="transmembrane region" description="Helical" evidence="1">
    <location>
        <begin position="87"/>
        <end position="108"/>
    </location>
</feature>
<keyword evidence="3" id="KW-0808">Transferase</keyword>
<feature type="transmembrane region" description="Helical" evidence="1">
    <location>
        <begin position="148"/>
        <end position="169"/>
    </location>
</feature>
<organism evidence="3 4">
    <name type="scientific">Roseibium aestuarii</name>
    <dbReference type="NCBI Taxonomy" id="2600299"/>
    <lineage>
        <taxon>Bacteria</taxon>
        <taxon>Pseudomonadati</taxon>
        <taxon>Pseudomonadota</taxon>
        <taxon>Alphaproteobacteria</taxon>
        <taxon>Hyphomicrobiales</taxon>
        <taxon>Stappiaceae</taxon>
        <taxon>Roseibium</taxon>
    </lineage>
</organism>
<feature type="transmembrane region" description="Helical" evidence="1">
    <location>
        <begin position="290"/>
        <end position="312"/>
    </location>
</feature>
<dbReference type="GO" id="GO:0016746">
    <property type="term" value="F:acyltransferase activity"/>
    <property type="evidence" value="ECO:0007669"/>
    <property type="project" value="UniProtKB-KW"/>
</dbReference>
<dbReference type="InterPro" id="IPR002656">
    <property type="entry name" value="Acyl_transf_3_dom"/>
</dbReference>
<dbReference type="PANTHER" id="PTHR23028">
    <property type="entry name" value="ACETYLTRANSFERASE"/>
    <property type="match status" value="1"/>
</dbReference>
<evidence type="ECO:0000313" key="3">
    <source>
        <dbReference type="EMBL" id="MFD1696609.1"/>
    </source>
</evidence>